<comment type="subcellular location">
    <subcellularLocation>
        <location evidence="1">Cytoplasm</location>
        <location evidence="1">Myofibril</location>
        <location evidence="1">Sarcomere</location>
        <location evidence="1">Z line</location>
    </subcellularLocation>
    <subcellularLocation>
        <location evidence="2">Nucleus</location>
        <location evidence="2">Cajal body</location>
    </subcellularLocation>
    <subcellularLocation>
        <location evidence="7">Nucleus</location>
        <location evidence="7">Gem</location>
    </subcellularLocation>
</comment>
<dbReference type="Pfam" id="PF20635">
    <property type="entry name" value="SMN_YG-box"/>
    <property type="match status" value="1"/>
</dbReference>
<dbReference type="GO" id="GO:0030018">
    <property type="term" value="C:Z disc"/>
    <property type="evidence" value="ECO:0007669"/>
    <property type="project" value="UniProtKB-SubCell"/>
</dbReference>
<dbReference type="InterPro" id="IPR047313">
    <property type="entry name" value="SMN_C"/>
</dbReference>
<keyword evidence="5" id="KW-0508">mRNA splicing</keyword>
<dbReference type="SMART" id="SM00333">
    <property type="entry name" value="TUDOR"/>
    <property type="match status" value="1"/>
</dbReference>
<dbReference type="AlphaFoldDB" id="A0A1B6DW39"/>
<evidence type="ECO:0000256" key="3">
    <source>
        <dbReference type="ARBA" id="ARBA00005371"/>
    </source>
</evidence>
<dbReference type="InterPro" id="IPR040424">
    <property type="entry name" value="Smn1"/>
</dbReference>
<dbReference type="PROSITE" id="PS50304">
    <property type="entry name" value="TUDOR"/>
    <property type="match status" value="1"/>
</dbReference>
<dbReference type="InterPro" id="IPR002999">
    <property type="entry name" value="Tudor"/>
</dbReference>
<sequence length="227" mass="26101">MAEKEVLFLRGSTDLDSEDVWDDTLLIRMWDKSLEKLQKGLLNNKDLGNMDKPEKDSSISKKNDVFLDKQRKNSDDNLDVGSNCISEEDSSNNPQIEYKINQQVRAPYSFDGLEYEATIININEEEGLCLVKFIGYENVEEVSLADLTPSHGRNAIRTQKFQARQYEKRPPQPIMPPPMGLFHCTHSEEEAYSSMLMSWYLNGYHTGYYEGLRHGKEAALRQYGCQS</sequence>
<dbReference type="GO" id="GO:0097504">
    <property type="term" value="C:Gemini of Cajal bodies"/>
    <property type="evidence" value="ECO:0007669"/>
    <property type="project" value="UniProtKB-SubCell"/>
</dbReference>
<evidence type="ECO:0000256" key="2">
    <source>
        <dbReference type="ARBA" id="ARBA00004408"/>
    </source>
</evidence>
<feature type="domain" description="Tudor" evidence="9">
    <location>
        <begin position="97"/>
        <end position="157"/>
    </location>
</feature>
<reference evidence="10" key="1">
    <citation type="submission" date="2015-12" db="EMBL/GenBank/DDBJ databases">
        <title>De novo transcriptome assembly of four potential Pierce s Disease insect vectors from Arizona vineyards.</title>
        <authorList>
            <person name="Tassone E.E."/>
        </authorList>
    </citation>
    <scope>NUCLEOTIDE SEQUENCE</scope>
</reference>
<dbReference type="GO" id="GO:0006397">
    <property type="term" value="P:mRNA processing"/>
    <property type="evidence" value="ECO:0007669"/>
    <property type="project" value="UniProtKB-KW"/>
</dbReference>
<dbReference type="GO" id="GO:0003723">
    <property type="term" value="F:RNA binding"/>
    <property type="evidence" value="ECO:0007669"/>
    <property type="project" value="InterPro"/>
</dbReference>
<dbReference type="Pfam" id="PF06003">
    <property type="entry name" value="SMN_Tudor"/>
    <property type="match status" value="1"/>
</dbReference>
<gene>
    <name evidence="10" type="ORF">g.15438</name>
</gene>
<dbReference type="InterPro" id="IPR010304">
    <property type="entry name" value="SMN_Tudor"/>
</dbReference>
<evidence type="ECO:0000256" key="5">
    <source>
        <dbReference type="ARBA" id="ARBA00023187"/>
    </source>
</evidence>
<dbReference type="PANTHER" id="PTHR39267">
    <property type="entry name" value="SURVIVAL MOTOR NEURON-LIKE PROTEIN 1"/>
    <property type="match status" value="1"/>
</dbReference>
<feature type="compositionally biased region" description="Basic and acidic residues" evidence="8">
    <location>
        <begin position="48"/>
        <end position="75"/>
    </location>
</feature>
<keyword evidence="6" id="KW-0539">Nucleus</keyword>
<dbReference type="Gene3D" id="3.40.190.10">
    <property type="entry name" value="Periplasmic binding protein-like II"/>
    <property type="match status" value="1"/>
</dbReference>
<accession>A0A1B6DW39</accession>
<evidence type="ECO:0000313" key="10">
    <source>
        <dbReference type="EMBL" id="JAS29882.1"/>
    </source>
</evidence>
<protein>
    <recommendedName>
        <fullName evidence="9">Tudor domain-containing protein</fullName>
    </recommendedName>
</protein>
<dbReference type="CDD" id="cd22852">
    <property type="entry name" value="SMN_C"/>
    <property type="match status" value="1"/>
</dbReference>
<keyword evidence="4" id="KW-0507">mRNA processing</keyword>
<proteinExistence type="inferred from homology"/>
<evidence type="ECO:0000256" key="4">
    <source>
        <dbReference type="ARBA" id="ARBA00022664"/>
    </source>
</evidence>
<evidence type="ECO:0000259" key="9">
    <source>
        <dbReference type="PROSITE" id="PS50304"/>
    </source>
</evidence>
<dbReference type="InterPro" id="IPR049481">
    <property type="entry name" value="SMN_G2-BD"/>
</dbReference>
<name>A0A1B6DW39_9HEMI</name>
<comment type="similarity">
    <text evidence="3">Belongs to the SMN family.</text>
</comment>
<evidence type="ECO:0000256" key="8">
    <source>
        <dbReference type="SAM" id="MobiDB-lite"/>
    </source>
</evidence>
<evidence type="ECO:0000256" key="6">
    <source>
        <dbReference type="ARBA" id="ARBA00023242"/>
    </source>
</evidence>
<feature type="region of interest" description="Disordered" evidence="8">
    <location>
        <begin position="45"/>
        <end position="91"/>
    </location>
</feature>
<dbReference type="PANTHER" id="PTHR39267:SF1">
    <property type="entry name" value="SURVIVAL MOTOR NEURON PROTEIN"/>
    <property type="match status" value="1"/>
</dbReference>
<dbReference type="Pfam" id="PF20636">
    <property type="entry name" value="SMN_G2-BD"/>
    <property type="match status" value="1"/>
</dbReference>
<evidence type="ECO:0000256" key="1">
    <source>
        <dbReference type="ARBA" id="ARBA00004216"/>
    </source>
</evidence>
<dbReference type="SUPFAM" id="SSF63748">
    <property type="entry name" value="Tudor/PWWP/MBT"/>
    <property type="match status" value="1"/>
</dbReference>
<dbReference type="GO" id="GO:0008380">
    <property type="term" value="P:RNA splicing"/>
    <property type="evidence" value="ECO:0007669"/>
    <property type="project" value="UniProtKB-KW"/>
</dbReference>
<organism evidence="10">
    <name type="scientific">Clastoptera arizonana</name>
    <name type="common">Arizona spittle bug</name>
    <dbReference type="NCBI Taxonomy" id="38151"/>
    <lineage>
        <taxon>Eukaryota</taxon>
        <taxon>Metazoa</taxon>
        <taxon>Ecdysozoa</taxon>
        <taxon>Arthropoda</taxon>
        <taxon>Hexapoda</taxon>
        <taxon>Insecta</taxon>
        <taxon>Pterygota</taxon>
        <taxon>Neoptera</taxon>
        <taxon>Paraneoptera</taxon>
        <taxon>Hemiptera</taxon>
        <taxon>Auchenorrhyncha</taxon>
        <taxon>Cercopoidea</taxon>
        <taxon>Clastopteridae</taxon>
        <taxon>Clastoptera</taxon>
    </lineage>
</organism>
<dbReference type="EMBL" id="GEDC01007416">
    <property type="protein sequence ID" value="JAS29882.1"/>
    <property type="molecule type" value="Transcribed_RNA"/>
</dbReference>
<dbReference type="GO" id="GO:0015030">
    <property type="term" value="C:Cajal body"/>
    <property type="evidence" value="ECO:0007669"/>
    <property type="project" value="UniProtKB-SubCell"/>
</dbReference>
<dbReference type="Gene3D" id="2.30.30.140">
    <property type="match status" value="1"/>
</dbReference>
<evidence type="ECO:0000256" key="7">
    <source>
        <dbReference type="ARBA" id="ARBA00034695"/>
    </source>
</evidence>